<dbReference type="RefSeq" id="WP_120054975.1">
    <property type="nucleotide sequence ID" value="NZ_JACRWI010000001.1"/>
</dbReference>
<dbReference type="Proteomes" id="UP000640363">
    <property type="component" value="Unassembled WGS sequence"/>
</dbReference>
<organism evidence="1 2">
    <name type="scientific">Veillonella hominis</name>
    <dbReference type="NCBI Taxonomy" id="2764330"/>
    <lineage>
        <taxon>Bacteria</taxon>
        <taxon>Bacillati</taxon>
        <taxon>Bacillota</taxon>
        <taxon>Negativicutes</taxon>
        <taxon>Veillonellales</taxon>
        <taxon>Veillonellaceae</taxon>
        <taxon>Veillonella</taxon>
    </lineage>
</organism>
<protein>
    <submittedName>
        <fullName evidence="1">Uncharacterized protein</fullName>
    </submittedName>
</protein>
<evidence type="ECO:0000313" key="2">
    <source>
        <dbReference type="Proteomes" id="UP000640363"/>
    </source>
</evidence>
<comment type="caution">
    <text evidence="1">The sequence shown here is derived from an EMBL/GenBank/DDBJ whole genome shotgun (WGS) entry which is preliminary data.</text>
</comment>
<reference evidence="1 2" key="1">
    <citation type="submission" date="2020-08" db="EMBL/GenBank/DDBJ databases">
        <authorList>
            <person name="Liu C."/>
            <person name="Sun Q."/>
        </authorList>
    </citation>
    <scope>NUCLEOTIDE SEQUENCE [LARGE SCALE GENOMIC DNA]</scope>
    <source>
        <strain evidence="1 2">NSJ-78</strain>
    </source>
</reference>
<dbReference type="EMBL" id="JACRWI010000001">
    <property type="protein sequence ID" value="MBC6000618.1"/>
    <property type="molecule type" value="Genomic_DNA"/>
</dbReference>
<gene>
    <name evidence="1" type="ORF">H8892_01430</name>
</gene>
<name>A0ABR7JUV5_9FIRM</name>
<keyword evidence="2" id="KW-1185">Reference proteome</keyword>
<evidence type="ECO:0000313" key="1">
    <source>
        <dbReference type="EMBL" id="MBC6000618.1"/>
    </source>
</evidence>
<sequence length="60" mass="6851">MKQAKHNITIKQNTENKIVIGLDDCGLDAVITFDSKFNYKTSENITDVKCYLEPTNNEEN</sequence>
<accession>A0ABR7JUV5</accession>
<proteinExistence type="predicted"/>